<evidence type="ECO:0000313" key="2">
    <source>
        <dbReference type="EMBL" id="OSX74365.1"/>
    </source>
</evidence>
<sequence length="211" mass="20421">MTVSGVHILFSQNKKTKRTHQWGGGLGFDGQDAGSAAAAAAGWHPYIPPSFASPTSSTFASEIICTAGPTPATPAASSTRSASSSAATATASNSPSPPPSVASVALAVAAGAAPTAAKRDASFAFLLGGGIVGMHPSFEHWRMAGARAGARPFAGATSPTSSTFASEIFCTAGPTAAAPALSSTPSALSSAPTACVSTGGPSPASRDDAGA</sequence>
<evidence type="ECO:0000256" key="1">
    <source>
        <dbReference type="SAM" id="MobiDB-lite"/>
    </source>
</evidence>
<dbReference type="AlphaFoldDB" id="A0A1X6P0R2"/>
<dbReference type="EMBL" id="KV918950">
    <property type="protein sequence ID" value="OSX74365.1"/>
    <property type="molecule type" value="Genomic_DNA"/>
</dbReference>
<evidence type="ECO:0000313" key="3">
    <source>
        <dbReference type="Proteomes" id="UP000218209"/>
    </source>
</evidence>
<name>A0A1X6P0R2_PORUM</name>
<dbReference type="Proteomes" id="UP000218209">
    <property type="component" value="Unassembled WGS sequence"/>
</dbReference>
<feature type="compositionally biased region" description="Low complexity" evidence="1">
    <location>
        <begin position="177"/>
        <end position="194"/>
    </location>
</feature>
<accession>A0A1X6P0R2</accession>
<proteinExistence type="predicted"/>
<feature type="region of interest" description="Disordered" evidence="1">
    <location>
        <begin position="70"/>
        <end position="100"/>
    </location>
</feature>
<protein>
    <submittedName>
        <fullName evidence="2">Uncharacterized protein</fullName>
    </submittedName>
</protein>
<keyword evidence="3" id="KW-1185">Reference proteome</keyword>
<reference evidence="2 3" key="1">
    <citation type="submission" date="2017-03" db="EMBL/GenBank/DDBJ databases">
        <title>WGS assembly of Porphyra umbilicalis.</title>
        <authorList>
            <person name="Brawley S.H."/>
            <person name="Blouin N.A."/>
            <person name="Ficko-Blean E."/>
            <person name="Wheeler G.L."/>
            <person name="Lohr M."/>
            <person name="Goodson H.V."/>
            <person name="Jenkins J.W."/>
            <person name="Blaby-Haas C.E."/>
            <person name="Helliwell K.E."/>
            <person name="Chan C."/>
            <person name="Marriage T."/>
            <person name="Bhattacharya D."/>
            <person name="Klein A.S."/>
            <person name="Badis Y."/>
            <person name="Brodie J."/>
            <person name="Cao Y."/>
            <person name="Collen J."/>
            <person name="Dittami S.M."/>
            <person name="Gachon C.M."/>
            <person name="Green B.R."/>
            <person name="Karpowicz S."/>
            <person name="Kim J.W."/>
            <person name="Kudahl U."/>
            <person name="Lin S."/>
            <person name="Michel G."/>
            <person name="Mittag M."/>
            <person name="Olson B.J."/>
            <person name="Pangilinan J."/>
            <person name="Peng Y."/>
            <person name="Qiu H."/>
            <person name="Shu S."/>
            <person name="Singer J.T."/>
            <person name="Smith A.G."/>
            <person name="Sprecher B.N."/>
            <person name="Wagner V."/>
            <person name="Wang W."/>
            <person name="Wang Z.-Y."/>
            <person name="Yan J."/>
            <person name="Yarish C."/>
            <person name="Zoeuner-Riek S."/>
            <person name="Zhuang Y."/>
            <person name="Zou Y."/>
            <person name="Lindquist E.A."/>
            <person name="Grimwood J."/>
            <person name="Barry K."/>
            <person name="Rokhsar D.S."/>
            <person name="Schmutz J."/>
            <person name="Stiller J.W."/>
            <person name="Grossman A.R."/>
            <person name="Prochnik S.E."/>
        </authorList>
    </citation>
    <scope>NUCLEOTIDE SEQUENCE [LARGE SCALE GENOMIC DNA]</scope>
    <source>
        <strain evidence="2">4086291</strain>
    </source>
</reference>
<feature type="region of interest" description="Disordered" evidence="1">
    <location>
        <begin position="177"/>
        <end position="211"/>
    </location>
</feature>
<gene>
    <name evidence="2" type="ORF">BU14_0292s0008</name>
</gene>
<feature type="compositionally biased region" description="Low complexity" evidence="1">
    <location>
        <begin position="70"/>
        <end position="94"/>
    </location>
</feature>
<organism evidence="2 3">
    <name type="scientific">Porphyra umbilicalis</name>
    <name type="common">Purple laver</name>
    <name type="synonym">Red alga</name>
    <dbReference type="NCBI Taxonomy" id="2786"/>
    <lineage>
        <taxon>Eukaryota</taxon>
        <taxon>Rhodophyta</taxon>
        <taxon>Bangiophyceae</taxon>
        <taxon>Bangiales</taxon>
        <taxon>Bangiaceae</taxon>
        <taxon>Porphyra</taxon>
    </lineage>
</organism>